<organism evidence="2 3">
    <name type="scientific">Nonomuraea roseoviolacea subsp. carminata</name>
    <dbReference type="NCBI Taxonomy" id="160689"/>
    <lineage>
        <taxon>Bacteria</taxon>
        <taxon>Bacillati</taxon>
        <taxon>Actinomycetota</taxon>
        <taxon>Actinomycetes</taxon>
        <taxon>Streptosporangiales</taxon>
        <taxon>Streptosporangiaceae</taxon>
        <taxon>Nonomuraea</taxon>
    </lineage>
</organism>
<sequence length="329" mass="35415">MKEFQVIDDVMPDVPPTDHARVLAARARVLEGTRRRRPAVWPRVTLAAAAVTGVLAAGFVVVPRLGGEQAGTASPAATASGTATAVATISSPRDALEKAADRLAAQPPGTGAWWRREAIRTEQTRANSSFTVENRYTEVLWIDRHGNQRTVQGRVSSSLPTAADRRAWKRAGSPKLCGDHEDCRIGRVSFFPLALKPTMLPEEAGALKALLLKHRPTDGSTDDEGWLWNAARWILLDTAATPRTRAAAYRMLADLPGTDVVGRASDTEGRAGIALEHGTVGIRQQMVIDPGSGDLLALQTVMAKGGAVLDAYAVRRLGWTDERPPRITD</sequence>
<dbReference type="EMBL" id="JAMZEC010000001">
    <property type="protein sequence ID" value="MCP2347955.1"/>
    <property type="molecule type" value="Genomic_DNA"/>
</dbReference>
<comment type="caution">
    <text evidence="2">The sequence shown here is derived from an EMBL/GenBank/DDBJ whole genome shotgun (WGS) entry which is preliminary data.</text>
</comment>
<gene>
    <name evidence="2" type="ORF">HD595_004077</name>
</gene>
<keyword evidence="1" id="KW-1133">Transmembrane helix</keyword>
<evidence type="ECO:0000313" key="3">
    <source>
        <dbReference type="Proteomes" id="UP001320766"/>
    </source>
</evidence>
<name>A0ABT1K1T6_9ACTN</name>
<proteinExistence type="predicted"/>
<dbReference type="InterPro" id="IPR047789">
    <property type="entry name" value="CU044_5270-like"/>
</dbReference>
<evidence type="ECO:0000313" key="2">
    <source>
        <dbReference type="EMBL" id="MCP2347955.1"/>
    </source>
</evidence>
<keyword evidence="3" id="KW-1185">Reference proteome</keyword>
<keyword evidence="1" id="KW-0812">Transmembrane</keyword>
<dbReference type="RefSeq" id="WP_253771303.1">
    <property type="nucleotide sequence ID" value="NZ_BAAAVE010000004.1"/>
</dbReference>
<feature type="transmembrane region" description="Helical" evidence="1">
    <location>
        <begin position="44"/>
        <end position="62"/>
    </location>
</feature>
<dbReference type="NCBIfam" id="NF038083">
    <property type="entry name" value="CU044_5270_fam"/>
    <property type="match status" value="1"/>
</dbReference>
<evidence type="ECO:0000256" key="1">
    <source>
        <dbReference type="SAM" id="Phobius"/>
    </source>
</evidence>
<protein>
    <submittedName>
        <fullName evidence="2">Uncharacterized protein</fullName>
    </submittedName>
</protein>
<reference evidence="2 3" key="1">
    <citation type="submission" date="2022-06" db="EMBL/GenBank/DDBJ databases">
        <title>Sequencing the genomes of 1000 actinobacteria strains.</title>
        <authorList>
            <person name="Klenk H.-P."/>
        </authorList>
    </citation>
    <scope>NUCLEOTIDE SEQUENCE [LARGE SCALE GENOMIC DNA]</scope>
    <source>
        <strain evidence="2 3">DSM 44170</strain>
    </source>
</reference>
<dbReference type="Proteomes" id="UP001320766">
    <property type="component" value="Unassembled WGS sequence"/>
</dbReference>
<keyword evidence="1" id="KW-0472">Membrane</keyword>
<accession>A0ABT1K1T6</accession>